<reference evidence="3 4" key="1">
    <citation type="submission" date="2017-11" db="EMBL/GenBank/DDBJ databases">
        <authorList>
            <person name="Han C.G."/>
        </authorList>
    </citation>
    <scope>NUCLEOTIDE SEQUENCE [LARGE SCALE GENOMIC DNA]</scope>
    <source>
        <strain evidence="3 4">ANC 5347</strain>
    </source>
</reference>
<feature type="region of interest" description="Disordered" evidence="1">
    <location>
        <begin position="275"/>
        <end position="300"/>
    </location>
</feature>
<gene>
    <name evidence="3" type="ORF">CU320_07975</name>
</gene>
<proteinExistence type="predicted"/>
<evidence type="ECO:0000313" key="4">
    <source>
        <dbReference type="Proteomes" id="UP000242351"/>
    </source>
</evidence>
<dbReference type="Pfam" id="PF18623">
    <property type="entry name" value="TnsE_C"/>
    <property type="match status" value="1"/>
</dbReference>
<comment type="caution">
    <text evidence="3">The sequence shown here is derived from an EMBL/GenBank/DDBJ whole genome shotgun (WGS) entry which is preliminary data.</text>
</comment>
<dbReference type="InterPro" id="IPR041419">
    <property type="entry name" value="TnsE_C"/>
</dbReference>
<feature type="compositionally biased region" description="Basic and acidic residues" evidence="1">
    <location>
        <begin position="290"/>
        <end position="300"/>
    </location>
</feature>
<dbReference type="EMBL" id="PGOZ01000008">
    <property type="protein sequence ID" value="PJI32581.1"/>
    <property type="molecule type" value="Genomic_DNA"/>
</dbReference>
<feature type="domain" description="TnsE C-terminal" evidence="2">
    <location>
        <begin position="383"/>
        <end position="522"/>
    </location>
</feature>
<dbReference type="Proteomes" id="UP000242351">
    <property type="component" value="Unassembled WGS sequence"/>
</dbReference>
<evidence type="ECO:0000313" key="3">
    <source>
        <dbReference type="EMBL" id="PJI32581.1"/>
    </source>
</evidence>
<organism evidence="3 4">
    <name type="scientific">Acinetobacter pseudolwoffii</name>
    <dbReference type="NCBI Taxonomy" id="2053287"/>
    <lineage>
        <taxon>Bacteria</taxon>
        <taxon>Pseudomonadati</taxon>
        <taxon>Pseudomonadota</taxon>
        <taxon>Gammaproteobacteria</taxon>
        <taxon>Moraxellales</taxon>
        <taxon>Moraxellaceae</taxon>
        <taxon>Acinetobacter</taxon>
    </lineage>
</organism>
<protein>
    <recommendedName>
        <fullName evidence="2">TnsE C-terminal domain-containing protein</fullName>
    </recommendedName>
</protein>
<name>A0A2H9ULL3_9GAMM</name>
<reference evidence="3 4" key="2">
    <citation type="submission" date="2017-12" db="EMBL/GenBank/DDBJ databases">
        <title>Revising the taxonomy of the Acinetobacter lwoffii group: the description of Acinetobacter pseudolwoffii sp. nov. and emended description of Acinetobacter lwoffii.</title>
        <authorList>
            <person name="Nemec A."/>
        </authorList>
    </citation>
    <scope>NUCLEOTIDE SEQUENCE [LARGE SCALE GENOMIC DNA]</scope>
    <source>
        <strain evidence="3 4">ANC 5347</strain>
    </source>
</reference>
<dbReference type="RefSeq" id="WP_100357685.1">
    <property type="nucleotide sequence ID" value="NZ_PGOZ01000008.1"/>
</dbReference>
<feature type="region of interest" description="Disordered" evidence="1">
    <location>
        <begin position="336"/>
        <end position="359"/>
    </location>
</feature>
<evidence type="ECO:0000259" key="2">
    <source>
        <dbReference type="Pfam" id="PF18623"/>
    </source>
</evidence>
<accession>A0A2H9ULL3</accession>
<dbReference type="AlphaFoldDB" id="A0A2H9ULL3"/>
<evidence type="ECO:0000256" key="1">
    <source>
        <dbReference type="SAM" id="MobiDB-lite"/>
    </source>
</evidence>
<sequence>MSNFSTDFLPNDMIYSTATKISRRGETRFDIDTRLFNPIINQSLQLKLPIESILLYYYNTPIADHYPKKLFDHILKAVDFSAFNALDSSGNYNQKIHTGRLCFEFNYDSSLSDKSITILLPKLILARDLFFSHPYLLRAALFAENYSTDILVDMKDPDAIHIFIAQNKKILKQDLSDPHFLKKLALILLQPDLNKAFLSIYQKTIIDQKDAKSFNFDMEAPNIRNIDLTVDGIYDKETGIYRIERITSFKNLDTSINRPIQFHFTSKKIIQRVKNVQGKGSNKPKPASQPKEKLKKNAEANPDKLLAKLRNLPGEIYTTEELKISLETPPAETVIRKKRKQMDKDQNQEGFAGGEGDIEGTVPGFTTESEIQLERVTHKDLIKLLEQIEKKGYKIKEIKNSPFKKYKRFRGHKFANNQLRYFYVYKILNIENNHQFYLCEIDTSDGKKNISTLLLPYEEKTQRLIETDLEILNNSILFQSLSWPKKFLSEMRGITAITTINHPSKKEEVEDVNYYADWAERILAKVKSI</sequence>